<evidence type="ECO:0000313" key="2">
    <source>
        <dbReference type="EMBL" id="HIW00600.1"/>
    </source>
</evidence>
<comment type="caution">
    <text evidence="2">The sequence shown here is derived from an EMBL/GenBank/DDBJ whole genome shotgun (WGS) entry which is preliminary data.</text>
</comment>
<dbReference type="Gene3D" id="2.40.50.100">
    <property type="match status" value="1"/>
</dbReference>
<dbReference type="EMBL" id="DXHV01000055">
    <property type="protein sequence ID" value="HIW00600.1"/>
    <property type="molecule type" value="Genomic_DNA"/>
</dbReference>
<accession>A0A9D1PXA9</accession>
<dbReference type="SUPFAM" id="SSF56349">
    <property type="entry name" value="DNA breaking-rejoining enzymes"/>
    <property type="match status" value="1"/>
</dbReference>
<gene>
    <name evidence="2" type="ORF">H9894_05350</name>
</gene>
<protein>
    <submittedName>
        <fullName evidence="2">Transporter</fullName>
    </submittedName>
</protein>
<dbReference type="InterPro" id="IPR008995">
    <property type="entry name" value="Mo/tungstate-bd_C_term_dom"/>
</dbReference>
<dbReference type="Gene3D" id="1.10.443.10">
    <property type="entry name" value="Intergrase catalytic core"/>
    <property type="match status" value="1"/>
</dbReference>
<proteinExistence type="predicted"/>
<dbReference type="InterPro" id="IPR011010">
    <property type="entry name" value="DNA_brk_join_enz"/>
</dbReference>
<dbReference type="GO" id="GO:0015074">
    <property type="term" value="P:DNA integration"/>
    <property type="evidence" value="ECO:0007669"/>
    <property type="project" value="InterPro"/>
</dbReference>
<evidence type="ECO:0000313" key="3">
    <source>
        <dbReference type="Proteomes" id="UP000886752"/>
    </source>
</evidence>
<evidence type="ECO:0000256" key="1">
    <source>
        <dbReference type="ARBA" id="ARBA00023172"/>
    </source>
</evidence>
<dbReference type="SUPFAM" id="SSF50331">
    <property type="entry name" value="MOP-like"/>
    <property type="match status" value="2"/>
</dbReference>
<dbReference type="Proteomes" id="UP000886752">
    <property type="component" value="Unassembled WGS sequence"/>
</dbReference>
<organism evidence="2 3">
    <name type="scientific">Candidatus Desulfovibrio intestinipullorum</name>
    <dbReference type="NCBI Taxonomy" id="2838536"/>
    <lineage>
        <taxon>Bacteria</taxon>
        <taxon>Pseudomonadati</taxon>
        <taxon>Thermodesulfobacteriota</taxon>
        <taxon>Desulfovibrionia</taxon>
        <taxon>Desulfovibrionales</taxon>
        <taxon>Desulfovibrionaceae</taxon>
        <taxon>Desulfovibrio</taxon>
    </lineage>
</organism>
<sequence>MSNKLEQQPADRQNLTPEELATLSLCWESWEQAVSTPARRIVRAKLHLVFLLVRYGGLRLREVLEMPVTACLDRQSGLLSVPGENARDIMLPMGCMQHFRRILSLPEAEQADFLALDTGFIRRKFYAVAELCGLPPQKAAPRALRYARGLELLSLHVPLSMVQKYLGQPGAAKTFFLNFAGGDVKSHVLDRARERSRSRDNVLAGIVTSIRLGLRRAELEISVASKLVLYAQTSLDRVQDLDLGEHRQVISFHIPSSRIVLTLDHVPTSLHNCLEATVTGLHADSVEGFASTVLCDGTPLHADLDWGRLDSAELYEGRRVWLHFAASSVEIDD</sequence>
<keyword evidence="1" id="KW-0233">DNA recombination</keyword>
<dbReference type="AlphaFoldDB" id="A0A9D1PXA9"/>
<reference evidence="2" key="2">
    <citation type="submission" date="2021-04" db="EMBL/GenBank/DDBJ databases">
        <authorList>
            <person name="Gilroy R."/>
        </authorList>
    </citation>
    <scope>NUCLEOTIDE SEQUENCE</scope>
    <source>
        <strain evidence="2">ChiHecec2B26-446</strain>
    </source>
</reference>
<dbReference type="GO" id="GO:0006310">
    <property type="term" value="P:DNA recombination"/>
    <property type="evidence" value="ECO:0007669"/>
    <property type="project" value="UniProtKB-KW"/>
</dbReference>
<dbReference type="GO" id="GO:0003677">
    <property type="term" value="F:DNA binding"/>
    <property type="evidence" value="ECO:0007669"/>
    <property type="project" value="InterPro"/>
</dbReference>
<reference evidence="2" key="1">
    <citation type="journal article" date="2021" name="PeerJ">
        <title>Extensive microbial diversity within the chicken gut microbiome revealed by metagenomics and culture.</title>
        <authorList>
            <person name="Gilroy R."/>
            <person name="Ravi A."/>
            <person name="Getino M."/>
            <person name="Pursley I."/>
            <person name="Horton D.L."/>
            <person name="Alikhan N.F."/>
            <person name="Baker D."/>
            <person name="Gharbi K."/>
            <person name="Hall N."/>
            <person name="Watson M."/>
            <person name="Adriaenssens E.M."/>
            <person name="Foster-Nyarko E."/>
            <person name="Jarju S."/>
            <person name="Secka A."/>
            <person name="Antonio M."/>
            <person name="Oren A."/>
            <person name="Chaudhuri R.R."/>
            <person name="La Ragione R."/>
            <person name="Hildebrand F."/>
            <person name="Pallen M.J."/>
        </authorList>
    </citation>
    <scope>NUCLEOTIDE SEQUENCE</scope>
    <source>
        <strain evidence="2">ChiHecec2B26-446</strain>
    </source>
</reference>
<name>A0A9D1PXA9_9BACT</name>
<dbReference type="InterPro" id="IPR013762">
    <property type="entry name" value="Integrase-like_cat_sf"/>
</dbReference>